<name>A0A7R9YWJ7_9CHLO</name>
<reference evidence="1" key="1">
    <citation type="submission" date="2021-01" db="EMBL/GenBank/DDBJ databases">
        <authorList>
            <person name="Corre E."/>
            <person name="Pelletier E."/>
            <person name="Niang G."/>
            <person name="Scheremetjew M."/>
            <person name="Finn R."/>
            <person name="Kale V."/>
            <person name="Holt S."/>
            <person name="Cochrane G."/>
            <person name="Meng A."/>
            <person name="Brown T."/>
            <person name="Cohen L."/>
        </authorList>
    </citation>
    <scope>NUCLEOTIDE SEQUENCE</scope>
    <source>
        <strain evidence="1">CCMP219</strain>
    </source>
</reference>
<dbReference type="EMBL" id="HBEC01023173">
    <property type="protein sequence ID" value="CAD8290771.1"/>
    <property type="molecule type" value="Transcribed_RNA"/>
</dbReference>
<sequence>MSASGCRGPGAVAWRSSPTRSGLLLSEPAACRRCMRAASAGVSLRWLTELSEALLVSANADGAAPPSTREVVSALLLPYTRKAACRLFDALPSQYTGQPSLCVVHAWDAPFMLIVDQLTQYLGCSSEDTFVWLDFVALNLHPQGASAAPDTLPGNPSLVKELVHVCAQGALLILDKSMTPLNRTWCLYEVFCFAHADLANVALRFPSNLDLDDINKYRQLCYNILHQFATHTSTTQRDDRQHLLREIKQSVGLRLMQRELHDVLQLKLHATLRWSSSFQHQALHCVVLLQTDQLTRLQQVLHQMPGLSDDDMGADDIKDTFDLHADPESGLMQHDAFVALLSASGFDDDEAAAVFAGLLVNEDGNARGKDGAALDLDTFTAWATCRASEAQSLRLWRPPSMTVRALLRNLDMLEGLLKLKGHASLAAKLHASASDLRAGRLTKHGVLASGRLPSSGLKADVAGVLDLTTQRMLAGDHSAALAALHSFLLWNADVLHRDPRELTRPAAAAARGVEGRCEALSHHLKLFGIMLWEVAGLHKQGEHFQRQADQLRKPEVGR</sequence>
<organism evidence="1">
    <name type="scientific">Chlamydomonas euryale</name>
    <dbReference type="NCBI Taxonomy" id="1486919"/>
    <lineage>
        <taxon>Eukaryota</taxon>
        <taxon>Viridiplantae</taxon>
        <taxon>Chlorophyta</taxon>
        <taxon>core chlorophytes</taxon>
        <taxon>Chlorophyceae</taxon>
        <taxon>CS clade</taxon>
        <taxon>Chlamydomonadales</taxon>
        <taxon>Chlamydomonadaceae</taxon>
        <taxon>Chlamydomonas</taxon>
    </lineage>
</organism>
<accession>A0A7R9YWJ7</accession>
<gene>
    <name evidence="1" type="ORF">CEUR00632_LOCUS10605</name>
</gene>
<proteinExistence type="predicted"/>
<evidence type="ECO:0000313" key="1">
    <source>
        <dbReference type="EMBL" id="CAD8290771.1"/>
    </source>
</evidence>
<dbReference type="AlphaFoldDB" id="A0A7R9YWJ7"/>
<protein>
    <submittedName>
        <fullName evidence="1">Uncharacterized protein</fullName>
    </submittedName>
</protein>